<dbReference type="STRING" id="400727.A0A2T7PE12"/>
<proteinExistence type="inferred from homology"/>
<feature type="transmembrane region" description="Helical" evidence="9">
    <location>
        <begin position="422"/>
        <end position="441"/>
    </location>
</feature>
<reference evidence="11 12" key="1">
    <citation type="submission" date="2018-04" db="EMBL/GenBank/DDBJ databases">
        <title>The genome of golden apple snail Pomacea canaliculata provides insight into stress tolerance and invasive adaptation.</title>
        <authorList>
            <person name="Liu C."/>
            <person name="Liu B."/>
            <person name="Ren Y."/>
            <person name="Zhang Y."/>
            <person name="Wang H."/>
            <person name="Li S."/>
            <person name="Jiang F."/>
            <person name="Yin L."/>
            <person name="Zhang G."/>
            <person name="Qian W."/>
            <person name="Fan W."/>
        </authorList>
    </citation>
    <scope>NUCLEOTIDE SEQUENCE [LARGE SCALE GENOMIC DNA]</scope>
    <source>
        <strain evidence="11">SZHN2017</strain>
        <tissue evidence="11">Muscle</tissue>
    </source>
</reference>
<evidence type="ECO:0000256" key="3">
    <source>
        <dbReference type="ARBA" id="ARBA00022448"/>
    </source>
</evidence>
<dbReference type="PROSITE" id="PS00211">
    <property type="entry name" value="ABC_TRANSPORTER_1"/>
    <property type="match status" value="1"/>
</dbReference>
<dbReference type="Pfam" id="PF00005">
    <property type="entry name" value="ABC_tran"/>
    <property type="match status" value="1"/>
</dbReference>
<keyword evidence="8 9" id="KW-0472">Membrane</keyword>
<comment type="similarity">
    <text evidence="2">Belongs to the ABC transporter superfamily. ABCG family. Eye pigment precursor importer (TC 3.A.1.204) subfamily.</text>
</comment>
<sequence length="684" mass="76283">MSSGAGVCTNGCATGSGAEDVNKTIADVTCKNPPQLEFLFKDLNIFIKNKQILNSVSGVVHSGEVLAVMGPSGSGKTTMLSALAGRVSVQSGMITLDGNPLTKTLRKRTCYVLQEDIFLPKLTLWETLYFSAMVHLPEKMPHSEKMAKIDHIIKVLDLTKCRDTVVGDHFNRGLSGGEKKRLSIACELITDPDIMLLDEPTSGLDSSTAYSLMVLLKQLTENFGKAVVVTIHQPSSQMFHMFTHLLLLADGHIAYFGDGGKVLDFFEELGLVCEPHFNPADFVLETVKKDEETVKRIIDLAEAKRCTDTWPQKLRHNHHDHGAEFLSDKDKVISGSVFLYTDASGDVIVTMAESDVEMQKSVNSDIDGLSGLAENALLLKKSSDLQTKSSASSRWATGFWTQYKMLNWRTFKQSRSRIISKYNIVNSMSVAIVLGLLWFQIERTHETIKERMGYLFFMSTYWSFMPMFDALTSFPPERPVVRKERAAGAYRLSAFYFAKMSSELPLIFVMPSLFITITYWMGGFRGVSQYFATWAILVLNVLNCQGFGYIMGSAIWDLQMCITMTSVVVLFGLLSAGYYITRLPTWLFWVRYLSIVCYPYNAMSILELGDLPPVPCANLTSFDLPECHLGNSTIITADMVLKHFGVTLPIFCYIGGGFTSEILAFFALMPKLKIVPEAIMKRAV</sequence>
<comment type="subcellular location">
    <subcellularLocation>
        <location evidence="1">Membrane</location>
        <topology evidence="1">Multi-pass membrane protein</topology>
    </subcellularLocation>
</comment>
<organism evidence="11 12">
    <name type="scientific">Pomacea canaliculata</name>
    <name type="common">Golden apple snail</name>
    <dbReference type="NCBI Taxonomy" id="400727"/>
    <lineage>
        <taxon>Eukaryota</taxon>
        <taxon>Metazoa</taxon>
        <taxon>Spiralia</taxon>
        <taxon>Lophotrochozoa</taxon>
        <taxon>Mollusca</taxon>
        <taxon>Gastropoda</taxon>
        <taxon>Caenogastropoda</taxon>
        <taxon>Architaenioglossa</taxon>
        <taxon>Ampullarioidea</taxon>
        <taxon>Ampullariidae</taxon>
        <taxon>Pomacea</taxon>
    </lineage>
</organism>
<accession>A0A2T7PE12</accession>
<evidence type="ECO:0000256" key="9">
    <source>
        <dbReference type="SAM" id="Phobius"/>
    </source>
</evidence>
<dbReference type="PANTHER" id="PTHR48041:SF63">
    <property type="entry name" value="EARLY GENE AT 23, ISOFORM C"/>
    <property type="match status" value="1"/>
</dbReference>
<dbReference type="GO" id="GO:0005524">
    <property type="term" value="F:ATP binding"/>
    <property type="evidence" value="ECO:0007669"/>
    <property type="project" value="UniProtKB-KW"/>
</dbReference>
<evidence type="ECO:0000256" key="4">
    <source>
        <dbReference type="ARBA" id="ARBA00022692"/>
    </source>
</evidence>
<feature type="domain" description="ABC transporter" evidence="10">
    <location>
        <begin position="38"/>
        <end position="275"/>
    </location>
</feature>
<dbReference type="Pfam" id="PF01061">
    <property type="entry name" value="ABC2_membrane"/>
    <property type="match status" value="1"/>
</dbReference>
<gene>
    <name evidence="11" type="ORF">C0Q70_07081</name>
</gene>
<dbReference type="FunFam" id="3.40.50.300:FF:001276">
    <property type="entry name" value="Uncharacterized protein, isoform A"/>
    <property type="match status" value="1"/>
</dbReference>
<dbReference type="GO" id="GO:0005886">
    <property type="term" value="C:plasma membrane"/>
    <property type="evidence" value="ECO:0007669"/>
    <property type="project" value="TreeGrafter"/>
</dbReference>
<feature type="transmembrane region" description="Helical" evidence="9">
    <location>
        <begin position="504"/>
        <end position="522"/>
    </location>
</feature>
<evidence type="ECO:0000256" key="6">
    <source>
        <dbReference type="ARBA" id="ARBA00022840"/>
    </source>
</evidence>
<dbReference type="EMBL" id="PZQS01000004">
    <property type="protein sequence ID" value="PVD31663.1"/>
    <property type="molecule type" value="Genomic_DNA"/>
</dbReference>
<feature type="transmembrane region" description="Helical" evidence="9">
    <location>
        <begin position="453"/>
        <end position="474"/>
    </location>
</feature>
<dbReference type="PROSITE" id="PS50893">
    <property type="entry name" value="ABC_TRANSPORTER_2"/>
    <property type="match status" value="1"/>
</dbReference>
<evidence type="ECO:0000256" key="2">
    <source>
        <dbReference type="ARBA" id="ARBA00005814"/>
    </source>
</evidence>
<keyword evidence="6" id="KW-0067">ATP-binding</keyword>
<evidence type="ECO:0000256" key="5">
    <source>
        <dbReference type="ARBA" id="ARBA00022741"/>
    </source>
</evidence>
<dbReference type="InterPro" id="IPR027417">
    <property type="entry name" value="P-loop_NTPase"/>
</dbReference>
<dbReference type="InterPro" id="IPR003593">
    <property type="entry name" value="AAA+_ATPase"/>
</dbReference>
<keyword evidence="4 9" id="KW-0812">Transmembrane</keyword>
<feature type="transmembrane region" description="Helical" evidence="9">
    <location>
        <begin position="648"/>
        <end position="668"/>
    </location>
</feature>
<keyword evidence="12" id="KW-1185">Reference proteome</keyword>
<evidence type="ECO:0000256" key="8">
    <source>
        <dbReference type="ARBA" id="ARBA00023136"/>
    </source>
</evidence>
<protein>
    <recommendedName>
        <fullName evidence="10">ABC transporter domain-containing protein</fullName>
    </recommendedName>
</protein>
<dbReference type="GO" id="GO:0140359">
    <property type="term" value="F:ABC-type transporter activity"/>
    <property type="evidence" value="ECO:0007669"/>
    <property type="project" value="InterPro"/>
</dbReference>
<dbReference type="AlphaFoldDB" id="A0A2T7PE12"/>
<dbReference type="InterPro" id="IPR017871">
    <property type="entry name" value="ABC_transporter-like_CS"/>
</dbReference>
<keyword evidence="3" id="KW-0813">Transport</keyword>
<dbReference type="GO" id="GO:0016887">
    <property type="term" value="F:ATP hydrolysis activity"/>
    <property type="evidence" value="ECO:0007669"/>
    <property type="project" value="InterPro"/>
</dbReference>
<evidence type="ECO:0000313" key="12">
    <source>
        <dbReference type="Proteomes" id="UP000245119"/>
    </source>
</evidence>
<dbReference type="InterPro" id="IPR003439">
    <property type="entry name" value="ABC_transporter-like_ATP-bd"/>
</dbReference>
<dbReference type="SMART" id="SM00382">
    <property type="entry name" value="AAA"/>
    <property type="match status" value="1"/>
</dbReference>
<keyword evidence="7 9" id="KW-1133">Transmembrane helix</keyword>
<evidence type="ECO:0000313" key="11">
    <source>
        <dbReference type="EMBL" id="PVD31663.1"/>
    </source>
</evidence>
<dbReference type="InterPro" id="IPR013525">
    <property type="entry name" value="ABC2_TM"/>
</dbReference>
<name>A0A2T7PE12_POMCA</name>
<evidence type="ECO:0000256" key="7">
    <source>
        <dbReference type="ARBA" id="ARBA00022989"/>
    </source>
</evidence>
<evidence type="ECO:0000256" key="1">
    <source>
        <dbReference type="ARBA" id="ARBA00004141"/>
    </source>
</evidence>
<feature type="transmembrane region" description="Helical" evidence="9">
    <location>
        <begin position="562"/>
        <end position="581"/>
    </location>
</feature>
<dbReference type="InterPro" id="IPR050352">
    <property type="entry name" value="ABCG_transporters"/>
</dbReference>
<dbReference type="PANTHER" id="PTHR48041">
    <property type="entry name" value="ABC TRANSPORTER G FAMILY MEMBER 28"/>
    <property type="match status" value="1"/>
</dbReference>
<dbReference type="Gene3D" id="3.40.50.300">
    <property type="entry name" value="P-loop containing nucleotide triphosphate hydrolases"/>
    <property type="match status" value="1"/>
</dbReference>
<feature type="transmembrane region" description="Helical" evidence="9">
    <location>
        <begin position="588"/>
        <end position="606"/>
    </location>
</feature>
<dbReference type="OrthoDB" id="66620at2759"/>
<dbReference type="Proteomes" id="UP000245119">
    <property type="component" value="Linkage Group LG4"/>
</dbReference>
<dbReference type="SUPFAM" id="SSF52540">
    <property type="entry name" value="P-loop containing nucleoside triphosphate hydrolases"/>
    <property type="match status" value="1"/>
</dbReference>
<comment type="caution">
    <text evidence="11">The sequence shown here is derived from an EMBL/GenBank/DDBJ whole genome shotgun (WGS) entry which is preliminary data.</text>
</comment>
<keyword evidence="5" id="KW-0547">Nucleotide-binding</keyword>
<evidence type="ECO:0000259" key="10">
    <source>
        <dbReference type="PROSITE" id="PS50893"/>
    </source>
</evidence>
<feature type="transmembrane region" description="Helical" evidence="9">
    <location>
        <begin position="534"/>
        <end position="556"/>
    </location>
</feature>